<feature type="coiled-coil region" evidence="4">
    <location>
        <begin position="2"/>
        <end position="29"/>
    </location>
</feature>
<name>A0A162MSW9_9HYPO</name>
<dbReference type="InterPro" id="IPR005824">
    <property type="entry name" value="KOW"/>
</dbReference>
<proteinExistence type="inferred from homology"/>
<dbReference type="GO" id="GO:0006412">
    <property type="term" value="P:translation"/>
    <property type="evidence" value="ECO:0007669"/>
    <property type="project" value="InterPro"/>
</dbReference>
<dbReference type="InterPro" id="IPR003256">
    <property type="entry name" value="Ribosomal_uL24"/>
</dbReference>
<dbReference type="SMART" id="SM00739">
    <property type="entry name" value="KOW"/>
    <property type="match status" value="1"/>
</dbReference>
<dbReference type="GO" id="GO:0005840">
    <property type="term" value="C:ribosome"/>
    <property type="evidence" value="ECO:0007669"/>
    <property type="project" value="UniProtKB-KW"/>
</dbReference>
<feature type="region of interest" description="Disordered" evidence="5">
    <location>
        <begin position="334"/>
        <end position="371"/>
    </location>
</feature>
<dbReference type="InterPro" id="IPR005825">
    <property type="entry name" value="Ribosomal_uL24_CS"/>
</dbReference>
<evidence type="ECO:0000256" key="3">
    <source>
        <dbReference type="ARBA" id="ARBA00023274"/>
    </source>
</evidence>
<keyword evidence="8" id="KW-1185">Reference proteome</keyword>
<feature type="region of interest" description="Disordered" evidence="5">
    <location>
        <begin position="273"/>
        <end position="294"/>
    </location>
</feature>
<evidence type="ECO:0000259" key="6">
    <source>
        <dbReference type="SMART" id="SM00739"/>
    </source>
</evidence>
<dbReference type="InterPro" id="IPR008991">
    <property type="entry name" value="Translation_prot_SH3-like_sf"/>
</dbReference>
<dbReference type="GO" id="GO:0003723">
    <property type="term" value="F:RNA binding"/>
    <property type="evidence" value="ECO:0007669"/>
    <property type="project" value="InterPro"/>
</dbReference>
<evidence type="ECO:0000313" key="8">
    <source>
        <dbReference type="Proteomes" id="UP000076874"/>
    </source>
</evidence>
<dbReference type="PROSITE" id="PS01108">
    <property type="entry name" value="RIBOSOMAL_L24"/>
    <property type="match status" value="1"/>
</dbReference>
<dbReference type="EMBL" id="AZHD01000002">
    <property type="protein sequence ID" value="OAA66450.1"/>
    <property type="molecule type" value="Genomic_DNA"/>
</dbReference>
<dbReference type="SUPFAM" id="SSF50104">
    <property type="entry name" value="Translation proteins SH3-like domain"/>
    <property type="match status" value="1"/>
</dbReference>
<dbReference type="GO" id="GO:0003735">
    <property type="term" value="F:structural constituent of ribosome"/>
    <property type="evidence" value="ECO:0007669"/>
    <property type="project" value="InterPro"/>
</dbReference>
<organism evidence="7 8">
    <name type="scientific">Niveomyces insectorum RCEF 264</name>
    <dbReference type="NCBI Taxonomy" id="1081102"/>
    <lineage>
        <taxon>Eukaryota</taxon>
        <taxon>Fungi</taxon>
        <taxon>Dikarya</taxon>
        <taxon>Ascomycota</taxon>
        <taxon>Pezizomycotina</taxon>
        <taxon>Sordariomycetes</taxon>
        <taxon>Hypocreomycetidae</taxon>
        <taxon>Hypocreales</taxon>
        <taxon>Cordycipitaceae</taxon>
        <taxon>Niveomyces</taxon>
    </lineage>
</organism>
<dbReference type="CDD" id="cd06089">
    <property type="entry name" value="KOW_RPL26"/>
    <property type="match status" value="1"/>
</dbReference>
<dbReference type="Gene3D" id="2.30.30.30">
    <property type="match status" value="1"/>
</dbReference>
<keyword evidence="2" id="KW-0689">Ribosomal protein</keyword>
<comment type="caution">
    <text evidence="7">The sequence shown here is derived from an EMBL/GenBank/DDBJ whole genome shotgun (WGS) entry which is preliminary data.</text>
</comment>
<evidence type="ECO:0000256" key="2">
    <source>
        <dbReference type="ARBA" id="ARBA00022980"/>
    </source>
</evidence>
<gene>
    <name evidence="7" type="ORF">SPI_01026</name>
</gene>
<dbReference type="Pfam" id="PF22682">
    <property type="entry name" value="Ribosomal_uL24m-like"/>
    <property type="match status" value="1"/>
</dbReference>
<keyword evidence="3" id="KW-0687">Ribonucleoprotein</keyword>
<evidence type="ECO:0000256" key="5">
    <source>
        <dbReference type="SAM" id="MobiDB-lite"/>
    </source>
</evidence>
<dbReference type="Proteomes" id="UP000076874">
    <property type="component" value="Unassembled WGS sequence"/>
</dbReference>
<feature type="domain" description="KOW" evidence="6">
    <location>
        <begin position="84"/>
        <end position="111"/>
    </location>
</feature>
<feature type="compositionally biased region" description="Pro residues" evidence="5">
    <location>
        <begin position="352"/>
        <end position="371"/>
    </location>
</feature>
<dbReference type="GO" id="GO:1990904">
    <property type="term" value="C:ribonucleoprotein complex"/>
    <property type="evidence" value="ECO:0007669"/>
    <property type="project" value="UniProtKB-KW"/>
</dbReference>
<evidence type="ECO:0000256" key="1">
    <source>
        <dbReference type="ARBA" id="ARBA00010618"/>
    </source>
</evidence>
<protein>
    <submittedName>
        <fullName evidence="7">Kow motif domain containing protein</fullName>
    </submittedName>
</protein>
<comment type="similarity">
    <text evidence="1">Belongs to the universal ribosomal protein uL24 family.</text>
</comment>
<evidence type="ECO:0000313" key="7">
    <source>
        <dbReference type="EMBL" id="OAA66450.1"/>
    </source>
</evidence>
<evidence type="ECO:0000256" key="4">
    <source>
        <dbReference type="SAM" id="Coils"/>
    </source>
</evidence>
<dbReference type="OrthoDB" id="359154at2759"/>
<dbReference type="InterPro" id="IPR041988">
    <property type="entry name" value="Ribosomal_uL24_KOW"/>
</dbReference>
<dbReference type="AlphaFoldDB" id="A0A162MSW9"/>
<sequence>MLKLARRTAQAEKQAARRAELQAAALQAVEDNKKNTFGSELFATESIPYWGSVSVRRLRSDNAPISPRQVEARCAWAGTPKRLCLAVGDRVVVMEGHFKGSIGPISEIVPEQGVLSIEGVARTNITMPERLIEATNQSVQQMESFIPIDAVRLVHPLTDPATGTTRDVVIRELRATAFQLDRATRRLVFSRVVPGLNVRIPWPRPKDPPPEPEDQPVDTLRIDAEQTTFVPTLLRPPAPEAVLDELRNKYSRFRTRHTPEYIAAKEAEEAAKKEARKYGSAPVKGTKPGLPPPGMRTPLDEFHIQQKALRKARGQPELTDEMLEKIGRIMAQNKGEVLGSAGVSDDVSQTASPPPPPSSSSPPPPPPPSSL</sequence>
<reference evidence="7 8" key="1">
    <citation type="journal article" date="2016" name="Genome Biol. Evol.">
        <title>Divergent and convergent evolution of fungal pathogenicity.</title>
        <authorList>
            <person name="Shang Y."/>
            <person name="Xiao G."/>
            <person name="Zheng P."/>
            <person name="Cen K."/>
            <person name="Zhan S."/>
            <person name="Wang C."/>
        </authorList>
    </citation>
    <scope>NUCLEOTIDE SEQUENCE [LARGE SCALE GENOMIC DNA]</scope>
    <source>
        <strain evidence="7 8">RCEF 264</strain>
    </source>
</reference>
<dbReference type="PANTHER" id="PTHR12903">
    <property type="entry name" value="MITOCHONDRIAL RIBOSOMAL PROTEIN L24"/>
    <property type="match status" value="1"/>
</dbReference>
<dbReference type="InterPro" id="IPR014722">
    <property type="entry name" value="Rib_uL2_dom2"/>
</dbReference>
<keyword evidence="4" id="KW-0175">Coiled coil</keyword>
<accession>A0A162MSW9</accession>
<dbReference type="STRING" id="1081102.A0A162MSW9"/>